<dbReference type="SUPFAM" id="SSF53474">
    <property type="entry name" value="alpha/beta-Hydrolases"/>
    <property type="match status" value="1"/>
</dbReference>
<dbReference type="Gene3D" id="3.40.50.1820">
    <property type="entry name" value="alpha/beta hydrolase"/>
    <property type="match status" value="1"/>
</dbReference>
<dbReference type="InterPro" id="IPR050266">
    <property type="entry name" value="AB_hydrolase_sf"/>
</dbReference>
<accession>A0ABX6GSZ2</accession>
<dbReference type="GO" id="GO:0016787">
    <property type="term" value="F:hydrolase activity"/>
    <property type="evidence" value="ECO:0007669"/>
    <property type="project" value="UniProtKB-KW"/>
</dbReference>
<evidence type="ECO:0000259" key="2">
    <source>
        <dbReference type="Pfam" id="PF00561"/>
    </source>
</evidence>
<evidence type="ECO:0000313" key="4">
    <source>
        <dbReference type="Proteomes" id="UP000430368"/>
    </source>
</evidence>
<dbReference type="Proteomes" id="UP000430368">
    <property type="component" value="Chromosome"/>
</dbReference>
<organism evidence="3 4">
    <name type="scientific">Serratia rhizosphaerae</name>
    <dbReference type="NCBI Taxonomy" id="2597702"/>
    <lineage>
        <taxon>Bacteria</taxon>
        <taxon>Pseudomonadati</taxon>
        <taxon>Pseudomonadota</taxon>
        <taxon>Gammaproteobacteria</taxon>
        <taxon>Enterobacterales</taxon>
        <taxon>Yersiniaceae</taxon>
        <taxon>Serratia</taxon>
    </lineage>
</organism>
<feature type="domain" description="AB hydrolase-1" evidence="2">
    <location>
        <begin position="49"/>
        <end position="280"/>
    </location>
</feature>
<evidence type="ECO:0000313" key="3">
    <source>
        <dbReference type="EMBL" id="QHA89396.1"/>
    </source>
</evidence>
<keyword evidence="3" id="KW-0378">Hydrolase</keyword>
<feature type="signal peptide" evidence="1">
    <location>
        <begin position="1"/>
        <end position="23"/>
    </location>
</feature>
<proteinExistence type="predicted"/>
<name>A0ABX6GSZ2_9GAMM</name>
<gene>
    <name evidence="3" type="ORF">FO014_21715</name>
</gene>
<keyword evidence="1" id="KW-0732">Signal</keyword>
<feature type="chain" id="PRO_5045815625" evidence="1">
    <location>
        <begin position="24"/>
        <end position="301"/>
    </location>
</feature>
<reference evidence="3 4" key="1">
    <citation type="submission" date="2019-07" db="EMBL/GenBank/DDBJ databases">
        <title>Serratia dokdonensis sp. nov., an elicitor of systemic resistance in Nicotiana Tabacum.</title>
        <authorList>
            <person name="Son J.-S."/>
            <person name="Hwang Y.-J."/>
            <person name="Lee S.-Y."/>
            <person name="Ghim S.-Y."/>
        </authorList>
    </citation>
    <scope>NUCLEOTIDE SEQUENCE [LARGE SCALE GENOMIC DNA]</scope>
    <source>
        <strain evidence="3 4">KUDC3025</strain>
    </source>
</reference>
<dbReference type="PANTHER" id="PTHR43798:SF33">
    <property type="entry name" value="HYDROLASE, PUTATIVE (AFU_ORTHOLOGUE AFUA_2G14860)-RELATED"/>
    <property type="match status" value="1"/>
</dbReference>
<dbReference type="RefSeq" id="WP_160031014.1">
    <property type="nucleotide sequence ID" value="NZ_CP041764.1"/>
</dbReference>
<dbReference type="InterPro" id="IPR029058">
    <property type="entry name" value="AB_hydrolase_fold"/>
</dbReference>
<dbReference type="PRINTS" id="PR00111">
    <property type="entry name" value="ABHYDROLASE"/>
</dbReference>
<protein>
    <submittedName>
        <fullName evidence="3">Alpha/beta hydrolase</fullName>
    </submittedName>
</protein>
<dbReference type="InterPro" id="IPR000073">
    <property type="entry name" value="AB_hydrolase_1"/>
</dbReference>
<dbReference type="Pfam" id="PF00561">
    <property type="entry name" value="Abhydrolase_1"/>
    <property type="match status" value="1"/>
</dbReference>
<dbReference type="PANTHER" id="PTHR43798">
    <property type="entry name" value="MONOACYLGLYCEROL LIPASE"/>
    <property type="match status" value="1"/>
</dbReference>
<dbReference type="EMBL" id="CP041764">
    <property type="protein sequence ID" value="QHA89396.1"/>
    <property type="molecule type" value="Genomic_DNA"/>
</dbReference>
<sequence length="301" mass="33010">MPLSLRHLILALMLALVSATLPAAEKHYTVSAPDGVQIAVQESGNPAGPPIIFIHGLLGSHLNWTQQQQAPQLQRYRLITFDLRGHGLSGKPQQEAAYRDGKRWADDLAAVINNAQARRPLLVGWSLGGAVITNYLAAYGDSNISGAVYVDGVVELTPDLIPAHPQVYSAMTAERLGTHLDGERAFLRLCFYQQPDRVTFERLLANAALAAWPMQRAVPTMTIPLEQGLKNVRAPLLFIYGRHDALVNPQASLARARSVNPRIESQIYDDSGHAPFIEEAPRFNRQLAAFAARHAAPQRAQ</sequence>
<keyword evidence="4" id="KW-1185">Reference proteome</keyword>
<evidence type="ECO:0000256" key="1">
    <source>
        <dbReference type="SAM" id="SignalP"/>
    </source>
</evidence>